<dbReference type="InterPro" id="IPR013806">
    <property type="entry name" value="Kringle-like"/>
</dbReference>
<evidence type="ECO:0000259" key="23">
    <source>
        <dbReference type="PROSITE" id="PS51091"/>
    </source>
</evidence>
<dbReference type="InterPro" id="IPR000001">
    <property type="entry name" value="Kringle"/>
</dbReference>
<dbReference type="SMART" id="SM00130">
    <property type="entry name" value="KR"/>
    <property type="match status" value="1"/>
</dbReference>
<evidence type="ECO:0000256" key="6">
    <source>
        <dbReference type="ARBA" id="ARBA00022729"/>
    </source>
</evidence>
<dbReference type="CDD" id="cd00108">
    <property type="entry name" value="KR"/>
    <property type="match status" value="1"/>
</dbReference>
<keyword evidence="7" id="KW-0677">Repeat</keyword>
<keyword evidence="6 19" id="KW-0732">Signal</keyword>
<dbReference type="RefSeq" id="XP_028330017.1">
    <property type="nucleotide sequence ID" value="XM_028474216.1"/>
</dbReference>
<evidence type="ECO:0000256" key="15">
    <source>
        <dbReference type="PROSITE-ProRule" id="PRU00076"/>
    </source>
</evidence>
<dbReference type="SMART" id="SM00181">
    <property type="entry name" value="EGF"/>
    <property type="match status" value="2"/>
</dbReference>
<evidence type="ECO:0000256" key="5">
    <source>
        <dbReference type="ARBA" id="ARBA00022670"/>
    </source>
</evidence>
<keyword evidence="4 16" id="KW-0420">Kringle</keyword>
<keyword evidence="11 15" id="KW-1015">Disulfide bond</keyword>
<evidence type="ECO:0000313" key="25">
    <source>
        <dbReference type="Ensembl" id="ENSGWIP00000033508.1"/>
    </source>
</evidence>
<dbReference type="InterPro" id="IPR038178">
    <property type="entry name" value="Kringle_sf"/>
</dbReference>
<evidence type="ECO:0000259" key="24">
    <source>
        <dbReference type="PROSITE" id="PS51092"/>
    </source>
</evidence>
<dbReference type="Pfam" id="PF00039">
    <property type="entry name" value="fn1"/>
    <property type="match status" value="1"/>
</dbReference>
<keyword evidence="10" id="KW-0865">Zymogen</keyword>
<dbReference type="OrthoDB" id="9925451at2759"/>
<dbReference type="Gene3D" id="2.40.10.10">
    <property type="entry name" value="Trypsin-like serine proteases"/>
    <property type="match status" value="1"/>
</dbReference>
<dbReference type="Pfam" id="PF00089">
    <property type="entry name" value="Trypsin"/>
    <property type="match status" value="1"/>
</dbReference>
<dbReference type="InterPro" id="IPR043504">
    <property type="entry name" value="Peptidase_S1_PA_chymotrypsin"/>
</dbReference>
<dbReference type="FunFam" id="2.40.10.10:FF:000003">
    <property type="entry name" value="Transmembrane serine protease 3"/>
    <property type="match status" value="1"/>
</dbReference>
<dbReference type="InterPro" id="IPR036943">
    <property type="entry name" value="FN_type2_sf"/>
</dbReference>
<dbReference type="InterPro" id="IPR018114">
    <property type="entry name" value="TRYPSIN_HIS"/>
</dbReference>
<comment type="catalytic activity">
    <reaction evidence="13">
        <text>Preferential cleavage: Arg-|-Xaa, Lys-|-Xaa.</text>
        <dbReference type="EC" id="3.4.21.4"/>
    </reaction>
</comment>
<evidence type="ECO:0000256" key="17">
    <source>
        <dbReference type="PROSITE-ProRule" id="PRU00479"/>
    </source>
</evidence>
<evidence type="ECO:0000259" key="22">
    <source>
        <dbReference type="PROSITE" id="PS50240"/>
    </source>
</evidence>
<protein>
    <recommendedName>
        <fullName evidence="14">trypsin</fullName>
        <ecNumber evidence="14">3.4.21.4</ecNumber>
    </recommendedName>
</protein>
<evidence type="ECO:0000256" key="8">
    <source>
        <dbReference type="ARBA" id="ARBA00022801"/>
    </source>
</evidence>
<feature type="signal peptide" evidence="19">
    <location>
        <begin position="1"/>
        <end position="19"/>
    </location>
</feature>
<feature type="disulfide bond" evidence="15">
    <location>
        <begin position="192"/>
        <end position="209"/>
    </location>
</feature>
<reference evidence="25" key="1">
    <citation type="submission" date="2020-06" db="EMBL/GenBank/DDBJ databases">
        <authorList>
            <consortium name="Wellcome Sanger Institute Data Sharing"/>
        </authorList>
    </citation>
    <scope>NUCLEOTIDE SEQUENCE [LARGE SCALE GENOMIC DNA]</scope>
</reference>
<dbReference type="GO" id="GO:0007596">
    <property type="term" value="P:blood coagulation"/>
    <property type="evidence" value="ECO:0007669"/>
    <property type="project" value="TreeGrafter"/>
</dbReference>
<evidence type="ECO:0000259" key="21">
    <source>
        <dbReference type="PROSITE" id="PS50070"/>
    </source>
</evidence>
<evidence type="ECO:0000256" key="4">
    <source>
        <dbReference type="ARBA" id="ARBA00022572"/>
    </source>
</evidence>
<dbReference type="Gene3D" id="2.10.10.10">
    <property type="entry name" value="Fibronectin, type II, collagen-binding"/>
    <property type="match status" value="1"/>
</dbReference>
<gene>
    <name evidence="25" type="primary">hgfac</name>
</gene>
<dbReference type="Pfam" id="PF00051">
    <property type="entry name" value="Kringle"/>
    <property type="match status" value="1"/>
</dbReference>
<feature type="domain" description="EGF-like" evidence="20">
    <location>
        <begin position="102"/>
        <end position="140"/>
    </location>
</feature>
<dbReference type="GO" id="GO:1901701">
    <property type="term" value="P:cellular response to oxygen-containing compound"/>
    <property type="evidence" value="ECO:0007669"/>
    <property type="project" value="UniProtKB-ARBA"/>
</dbReference>
<dbReference type="InterPro" id="IPR001254">
    <property type="entry name" value="Trypsin_dom"/>
</dbReference>
<evidence type="ECO:0000256" key="9">
    <source>
        <dbReference type="ARBA" id="ARBA00022825"/>
    </source>
</evidence>
<dbReference type="SMART" id="SM00058">
    <property type="entry name" value="FN1"/>
    <property type="match status" value="1"/>
</dbReference>
<comment type="caution">
    <text evidence="17">Lacks conserved residue(s) required for the propagation of feature annotation.</text>
</comment>
<dbReference type="PROSITE" id="PS00134">
    <property type="entry name" value="TRYPSIN_HIS"/>
    <property type="match status" value="1"/>
</dbReference>
<evidence type="ECO:0000256" key="16">
    <source>
        <dbReference type="PROSITE-ProRule" id="PRU00121"/>
    </source>
</evidence>
<dbReference type="SUPFAM" id="SSF57440">
    <property type="entry name" value="Kringle-like"/>
    <property type="match status" value="2"/>
</dbReference>
<evidence type="ECO:0000256" key="1">
    <source>
        <dbReference type="ARBA" id="ARBA00004239"/>
    </source>
</evidence>
<dbReference type="GeneID" id="114480252"/>
<dbReference type="SUPFAM" id="SSF50494">
    <property type="entry name" value="Trypsin-like serine proteases"/>
    <property type="match status" value="1"/>
</dbReference>
<dbReference type="CDD" id="cd00061">
    <property type="entry name" value="FN1"/>
    <property type="match status" value="1"/>
</dbReference>
<dbReference type="GO" id="GO:0005615">
    <property type="term" value="C:extracellular space"/>
    <property type="evidence" value="ECO:0007669"/>
    <property type="project" value="UniProtKB-ARBA"/>
</dbReference>
<comment type="subcellular location">
    <subcellularLocation>
        <location evidence="1">Secreted</location>
        <location evidence="1">Extracellular space</location>
    </subcellularLocation>
</comment>
<evidence type="ECO:0000256" key="18">
    <source>
        <dbReference type="RuleBase" id="RU363034"/>
    </source>
</evidence>
<evidence type="ECO:0000313" key="26">
    <source>
        <dbReference type="Proteomes" id="UP000694680"/>
    </source>
</evidence>
<evidence type="ECO:0000256" key="11">
    <source>
        <dbReference type="ARBA" id="ARBA00023157"/>
    </source>
</evidence>
<evidence type="ECO:0000256" key="19">
    <source>
        <dbReference type="SAM" id="SignalP"/>
    </source>
</evidence>
<accession>A0A8C5GPY5</accession>
<keyword evidence="2" id="KW-0964">Secreted</keyword>
<name>A0A8C5GPY5_GOUWI</name>
<evidence type="ECO:0000259" key="20">
    <source>
        <dbReference type="PROSITE" id="PS50026"/>
    </source>
</evidence>
<dbReference type="SUPFAM" id="SSF57196">
    <property type="entry name" value="EGF/Laminin"/>
    <property type="match status" value="1"/>
</dbReference>
<dbReference type="PROSITE" id="PS50026">
    <property type="entry name" value="EGF_3"/>
    <property type="match status" value="2"/>
</dbReference>
<keyword evidence="5 18" id="KW-0645">Protease</keyword>
<reference evidence="25" key="2">
    <citation type="submission" date="2025-08" db="UniProtKB">
        <authorList>
            <consortium name="Ensembl"/>
        </authorList>
    </citation>
    <scope>IDENTIFICATION</scope>
</reference>
<feature type="chain" id="PRO_5034296774" description="trypsin" evidence="19">
    <location>
        <begin position="20"/>
        <end position="606"/>
    </location>
</feature>
<dbReference type="PROSITE" id="PS00022">
    <property type="entry name" value="EGF_1"/>
    <property type="match status" value="2"/>
</dbReference>
<feature type="domain" description="Fibronectin type-I" evidence="23">
    <location>
        <begin position="142"/>
        <end position="182"/>
    </location>
</feature>
<proteinExistence type="predicted"/>
<dbReference type="Proteomes" id="UP000694680">
    <property type="component" value="Chromosome 18"/>
</dbReference>
<evidence type="ECO:0000256" key="10">
    <source>
        <dbReference type="ARBA" id="ARBA00023145"/>
    </source>
</evidence>
<organism evidence="25 26">
    <name type="scientific">Gouania willdenowi</name>
    <name type="common">Blunt-snouted clingfish</name>
    <name type="synonym">Lepadogaster willdenowi</name>
    <dbReference type="NCBI Taxonomy" id="441366"/>
    <lineage>
        <taxon>Eukaryota</taxon>
        <taxon>Metazoa</taxon>
        <taxon>Chordata</taxon>
        <taxon>Craniata</taxon>
        <taxon>Vertebrata</taxon>
        <taxon>Euteleostomi</taxon>
        <taxon>Actinopterygii</taxon>
        <taxon>Neopterygii</taxon>
        <taxon>Teleostei</taxon>
        <taxon>Neoteleostei</taxon>
        <taxon>Acanthomorphata</taxon>
        <taxon>Ovalentaria</taxon>
        <taxon>Blenniimorphae</taxon>
        <taxon>Blenniiformes</taxon>
        <taxon>Gobiesocoidei</taxon>
        <taxon>Gobiesocidae</taxon>
        <taxon>Gobiesocinae</taxon>
        <taxon>Gouania</taxon>
    </lineage>
</organism>
<dbReference type="GO" id="GO:0004252">
    <property type="term" value="F:serine-type endopeptidase activity"/>
    <property type="evidence" value="ECO:0007669"/>
    <property type="project" value="UniProtKB-EC"/>
</dbReference>
<dbReference type="PROSITE" id="PS01186">
    <property type="entry name" value="EGF_2"/>
    <property type="match status" value="1"/>
</dbReference>
<evidence type="ECO:0000256" key="3">
    <source>
        <dbReference type="ARBA" id="ARBA00022536"/>
    </source>
</evidence>
<dbReference type="GO" id="GO:0031638">
    <property type="term" value="P:zymogen activation"/>
    <property type="evidence" value="ECO:0007669"/>
    <property type="project" value="TreeGrafter"/>
</dbReference>
<keyword evidence="26" id="KW-1185">Reference proteome</keyword>
<dbReference type="Gene3D" id="2.40.20.10">
    <property type="entry name" value="Plasminogen Kringle 4"/>
    <property type="match status" value="1"/>
</dbReference>
<keyword evidence="12" id="KW-0325">Glycoprotein</keyword>
<dbReference type="InterPro" id="IPR001314">
    <property type="entry name" value="Peptidase_S1A"/>
</dbReference>
<dbReference type="InterPro" id="IPR000083">
    <property type="entry name" value="Fibronectin_type1"/>
</dbReference>
<feature type="domain" description="Peptidase S1" evidence="22">
    <location>
        <begin position="364"/>
        <end position="601"/>
    </location>
</feature>
<keyword evidence="9 18" id="KW-0720">Serine protease</keyword>
<dbReference type="InterPro" id="IPR050127">
    <property type="entry name" value="Serine_Proteases_S1"/>
</dbReference>
<dbReference type="PRINTS" id="PR00722">
    <property type="entry name" value="CHYMOTRYPSIN"/>
</dbReference>
<reference evidence="25" key="3">
    <citation type="submission" date="2025-09" db="UniProtKB">
        <authorList>
            <consortium name="Ensembl"/>
        </authorList>
    </citation>
    <scope>IDENTIFICATION</scope>
</reference>
<dbReference type="GO" id="GO:0033993">
    <property type="term" value="P:response to lipid"/>
    <property type="evidence" value="ECO:0007669"/>
    <property type="project" value="UniProtKB-ARBA"/>
</dbReference>
<evidence type="ECO:0000256" key="7">
    <source>
        <dbReference type="ARBA" id="ARBA00022737"/>
    </source>
</evidence>
<dbReference type="Gene3D" id="2.10.25.10">
    <property type="entry name" value="Laminin"/>
    <property type="match status" value="2"/>
</dbReference>
<dbReference type="CTD" id="3083"/>
<dbReference type="PROSITE" id="PS00135">
    <property type="entry name" value="TRYPSIN_SER"/>
    <property type="match status" value="1"/>
</dbReference>
<feature type="domain" description="Fibronectin type-II" evidence="24">
    <location>
        <begin position="41"/>
        <end position="87"/>
    </location>
</feature>
<dbReference type="PROSITE" id="PS51091">
    <property type="entry name" value="FN1_2"/>
    <property type="match status" value="1"/>
</dbReference>
<dbReference type="PROSITE" id="PS50240">
    <property type="entry name" value="TRYPSIN_DOM"/>
    <property type="match status" value="1"/>
</dbReference>
<dbReference type="Pfam" id="PF00040">
    <property type="entry name" value="fn2"/>
    <property type="match status" value="1"/>
</dbReference>
<dbReference type="PROSITE" id="PS51092">
    <property type="entry name" value="FN2_2"/>
    <property type="match status" value="1"/>
</dbReference>
<dbReference type="PRINTS" id="PR00018">
    <property type="entry name" value="KRINGLE"/>
</dbReference>
<evidence type="ECO:0000256" key="12">
    <source>
        <dbReference type="ARBA" id="ARBA00023180"/>
    </source>
</evidence>
<dbReference type="EC" id="3.4.21.4" evidence="14"/>
<keyword evidence="3 15" id="KW-0245">EGF-like domain</keyword>
<dbReference type="InterPro" id="IPR000742">
    <property type="entry name" value="EGF"/>
</dbReference>
<dbReference type="SUPFAM" id="SSF57603">
    <property type="entry name" value="FnI-like domain"/>
    <property type="match status" value="1"/>
</dbReference>
<feature type="disulfide bond" evidence="15">
    <location>
        <begin position="130"/>
        <end position="139"/>
    </location>
</feature>
<evidence type="ECO:0000256" key="14">
    <source>
        <dbReference type="ARBA" id="ARBA00038868"/>
    </source>
</evidence>
<feature type="disulfide bond" evidence="15">
    <location>
        <begin position="211"/>
        <end position="220"/>
    </location>
</feature>
<dbReference type="InterPro" id="IPR033116">
    <property type="entry name" value="TRYPSIN_SER"/>
</dbReference>
<dbReference type="InterPro" id="IPR018056">
    <property type="entry name" value="Kringle_CS"/>
</dbReference>
<sequence length="606" mass="67654">MRSISLLLVSCALSAVASSLEEPDQLISKEAFMDTGKVLTTSGEECKFPFRQGGRLHHHCITILSSRPWCSLTHNFDRDRKFGFCAPQEDLPDVLVHSSRRVTDPCHVNPCENGGVCTPIPRSRSIECTCTPSFSGRLCEKKKCYETAHLHFYDTGESWGRIHLRNVEQCTCVSGESECERVQYTKCQRNPCRNEASCRLIVSTGKEVCYCRRGYSGPYCSFEPETECYTSRGTDYRGVVDTTESGAQCLPWNSDLLFDELHVGTVNSSLMRGLGDHGYCRNPDGDRKPWCYVLNDGAISWEYCDVPSCVMPVWGGEPTAKSKMFKRASSRRFVVFNKPARRKPKGPVCGTKHKKRLSGPRGRILGGNSALPGTHPWMAAIYIKETDFCSGSLISNCWIISAAHCFLRSPLKSQIRVVLGQHRFNVSDHNTRTFGVEDYFLYTKFSVFNPILHDIVLIKLKKQDGRCVKKSPFIRPICLPDKSMKFPDGFCCSISGWGHMSDKAKGYSSLQEGGVRLVNHDHCRKPEVYGNHVSKDMICAGLNGCVDACQGDSGGPLACPKDDVNFLYGIISWGDGCGQPGKPGVYTKVVNYIDWINSKIRRKPKA</sequence>
<dbReference type="PANTHER" id="PTHR24264:SF43">
    <property type="entry name" value="HEPATOCYTE GROWTH FACTOR ACTIVATOR"/>
    <property type="match status" value="1"/>
</dbReference>
<dbReference type="InterPro" id="IPR009003">
    <property type="entry name" value="Peptidase_S1_PA"/>
</dbReference>
<dbReference type="PROSITE" id="PS50070">
    <property type="entry name" value="KRINGLE_2"/>
    <property type="match status" value="1"/>
</dbReference>
<feature type="domain" description="EGF-like" evidence="20">
    <location>
        <begin position="183"/>
        <end position="221"/>
    </location>
</feature>
<feature type="disulfide bond" evidence="15">
    <location>
        <begin position="111"/>
        <end position="128"/>
    </location>
</feature>
<dbReference type="Ensembl" id="ENSGWIT00000036482.1">
    <property type="protein sequence ID" value="ENSGWIP00000033508.1"/>
    <property type="gene ID" value="ENSGWIG00000017259.1"/>
</dbReference>
<dbReference type="PROSITE" id="PS01253">
    <property type="entry name" value="FN1_1"/>
    <property type="match status" value="1"/>
</dbReference>
<dbReference type="FunFam" id="2.40.20.10:FF:000001">
    <property type="entry name" value="Urokinase-type plasminogen activator"/>
    <property type="match status" value="1"/>
</dbReference>
<dbReference type="PROSITE" id="PS00021">
    <property type="entry name" value="KRINGLE_1"/>
    <property type="match status" value="1"/>
</dbReference>
<evidence type="ECO:0000256" key="13">
    <source>
        <dbReference type="ARBA" id="ARBA00036320"/>
    </source>
</evidence>
<dbReference type="PANTHER" id="PTHR24264">
    <property type="entry name" value="TRYPSIN-RELATED"/>
    <property type="match status" value="1"/>
</dbReference>
<dbReference type="SMART" id="SM00020">
    <property type="entry name" value="Tryp_SPc"/>
    <property type="match status" value="1"/>
</dbReference>
<dbReference type="InterPro" id="IPR000562">
    <property type="entry name" value="FN_type2_dom"/>
</dbReference>
<dbReference type="CDD" id="cd00190">
    <property type="entry name" value="Tryp_SPc"/>
    <property type="match status" value="1"/>
</dbReference>
<dbReference type="SMART" id="SM00059">
    <property type="entry name" value="FN2"/>
    <property type="match status" value="1"/>
</dbReference>
<keyword evidence="8 18" id="KW-0378">Hydrolase</keyword>
<dbReference type="AlphaFoldDB" id="A0A8C5GPY5"/>
<evidence type="ECO:0000256" key="2">
    <source>
        <dbReference type="ARBA" id="ARBA00022525"/>
    </source>
</evidence>
<dbReference type="CDD" id="cd00062">
    <property type="entry name" value="FN2"/>
    <property type="match status" value="1"/>
</dbReference>
<feature type="domain" description="Kringle" evidence="21">
    <location>
        <begin position="227"/>
        <end position="309"/>
    </location>
</feature>